<gene>
    <name evidence="4" type="ORF">SAMN02983003_2828</name>
</gene>
<evidence type="ECO:0000313" key="5">
    <source>
        <dbReference type="Proteomes" id="UP000183447"/>
    </source>
</evidence>
<dbReference type="GO" id="GO:0000166">
    <property type="term" value="F:nucleotide binding"/>
    <property type="evidence" value="ECO:0007669"/>
    <property type="project" value="InterPro"/>
</dbReference>
<dbReference type="OrthoDB" id="9815825at2"/>
<feature type="domain" description="Gfo/Idh/MocA-like oxidoreductase N-terminal" evidence="3">
    <location>
        <begin position="14"/>
        <end position="130"/>
    </location>
</feature>
<dbReference type="STRING" id="665118.SAMN02983003_2828"/>
<dbReference type="InterPro" id="IPR000683">
    <property type="entry name" value="Gfo/Idh/MocA-like_OxRdtase_N"/>
</dbReference>
<keyword evidence="5" id="KW-1185">Reference proteome</keyword>
<dbReference type="Proteomes" id="UP000183447">
    <property type="component" value="Unassembled WGS sequence"/>
</dbReference>
<dbReference type="Gene3D" id="3.40.50.720">
    <property type="entry name" value="NAD(P)-binding Rossmann-like Domain"/>
    <property type="match status" value="1"/>
</dbReference>
<dbReference type="PANTHER" id="PTHR43708">
    <property type="entry name" value="CONSERVED EXPRESSED OXIDOREDUCTASE (EUROFUNG)"/>
    <property type="match status" value="1"/>
</dbReference>
<dbReference type="Gene3D" id="3.30.360.10">
    <property type="entry name" value="Dihydrodipicolinate Reductase, domain 2"/>
    <property type="match status" value="1"/>
</dbReference>
<organism evidence="4 5">
    <name type="scientific">Devosia enhydra</name>
    <dbReference type="NCBI Taxonomy" id="665118"/>
    <lineage>
        <taxon>Bacteria</taxon>
        <taxon>Pseudomonadati</taxon>
        <taxon>Pseudomonadota</taxon>
        <taxon>Alphaproteobacteria</taxon>
        <taxon>Hyphomicrobiales</taxon>
        <taxon>Devosiaceae</taxon>
        <taxon>Devosia</taxon>
    </lineage>
</organism>
<dbReference type="SUPFAM" id="SSF51735">
    <property type="entry name" value="NAD(P)-binding Rossmann-fold domains"/>
    <property type="match status" value="1"/>
</dbReference>
<dbReference type="Pfam" id="PF01408">
    <property type="entry name" value="GFO_IDH_MocA"/>
    <property type="match status" value="1"/>
</dbReference>
<evidence type="ECO:0000313" key="4">
    <source>
        <dbReference type="EMBL" id="SFZ85660.1"/>
    </source>
</evidence>
<proteinExistence type="inferred from homology"/>
<name>A0A1K2I1M8_9HYPH</name>
<dbReference type="AlphaFoldDB" id="A0A1K2I1M8"/>
<dbReference type="EMBL" id="FPKU01000002">
    <property type="protein sequence ID" value="SFZ85660.1"/>
    <property type="molecule type" value="Genomic_DNA"/>
</dbReference>
<accession>A0A1K2I1M8</accession>
<protein>
    <submittedName>
        <fullName evidence="4">Predicted dehydrogenase</fullName>
    </submittedName>
</protein>
<evidence type="ECO:0000256" key="1">
    <source>
        <dbReference type="ARBA" id="ARBA00010928"/>
    </source>
</evidence>
<evidence type="ECO:0000256" key="2">
    <source>
        <dbReference type="ARBA" id="ARBA00023002"/>
    </source>
</evidence>
<dbReference type="GO" id="GO:0016491">
    <property type="term" value="F:oxidoreductase activity"/>
    <property type="evidence" value="ECO:0007669"/>
    <property type="project" value="UniProtKB-KW"/>
</dbReference>
<evidence type="ECO:0000259" key="3">
    <source>
        <dbReference type="Pfam" id="PF01408"/>
    </source>
</evidence>
<reference evidence="4 5" key="1">
    <citation type="submission" date="2016-11" db="EMBL/GenBank/DDBJ databases">
        <authorList>
            <person name="Jaros S."/>
            <person name="Januszkiewicz K."/>
            <person name="Wedrychowicz H."/>
        </authorList>
    </citation>
    <scope>NUCLEOTIDE SEQUENCE [LARGE SCALE GENOMIC DNA]</scope>
    <source>
        <strain evidence="4 5">ATCC 23634</strain>
    </source>
</reference>
<comment type="similarity">
    <text evidence="1">Belongs to the Gfo/Idh/MocA family.</text>
</comment>
<sequence length="417" mass="44838">MPLTPPADGPIPTALIGIGTRAKKLYLPLARAIAPWLDFRAVLSPNPESAGLAAERLAVPAFTDLEALLGSGLVKAAVVLSPIESHHAISVMLSRAGIHHLVETTMASTVRQAEEMLAEARKAGVVLGVAENYFRFPFDRLARTVAETGAIGEVRRITCYHDQVGFHGHARWQRFFEAAPEAVSATAHTMPTARHKESERRIHEAETFRICQLHFPGERIAIDMGGNLKGLLGRTPRPGYTEIAGTSGTIFRGPMGGLSGIAELRCCSSEALMADGKPDHVAPFVDEASAGVWTGSHARLPDGRMARWTNPFRPEAVTGNRLREWDGPVVMELLARFAEEIASTTEPEYSAGDAVMTTRIEMAARESARSGGIAIDPRCDMAGFASEQAAAAAVAEKFGVDPHDVAAMVRHHFPSAF</sequence>
<dbReference type="InterPro" id="IPR051317">
    <property type="entry name" value="Gfo/Idh/MocA_oxidoreduct"/>
</dbReference>
<keyword evidence="2" id="KW-0560">Oxidoreductase</keyword>
<dbReference type="InterPro" id="IPR036291">
    <property type="entry name" value="NAD(P)-bd_dom_sf"/>
</dbReference>
<dbReference type="PANTHER" id="PTHR43708:SF5">
    <property type="entry name" value="CONSERVED EXPRESSED OXIDOREDUCTASE (EUROFUNG)-RELATED"/>
    <property type="match status" value="1"/>
</dbReference>
<dbReference type="RefSeq" id="WP_072344192.1">
    <property type="nucleotide sequence ID" value="NZ_FPKU01000002.1"/>
</dbReference>